<sequence>MGQYWDPAGEYEFHNTVYTLAVYVPPRPPSKYLPGFLTPDRPTPNINEFNKPEDLVCMDTKTTTIKAHRFPVDLRCKHVQEKTRCAEGCYVLEKGGKDCKWTCRSVECEGHVYGESQAVGAVKETGEGSACFGKKGERLVCLKSA</sequence>
<dbReference type="Proteomes" id="UP000800036">
    <property type="component" value="Unassembled WGS sequence"/>
</dbReference>
<proteinExistence type="predicted"/>
<evidence type="ECO:0000313" key="2">
    <source>
        <dbReference type="Proteomes" id="UP000800036"/>
    </source>
</evidence>
<dbReference type="EMBL" id="ML976656">
    <property type="protein sequence ID" value="KAF1980528.1"/>
    <property type="molecule type" value="Genomic_DNA"/>
</dbReference>
<accession>A0A6A5VUT7</accession>
<evidence type="ECO:0000313" key="1">
    <source>
        <dbReference type="EMBL" id="KAF1980528.1"/>
    </source>
</evidence>
<gene>
    <name evidence="1" type="ORF">BU23DRAFT_626071</name>
</gene>
<dbReference type="OrthoDB" id="3787841at2759"/>
<protein>
    <submittedName>
        <fullName evidence="1">Uncharacterized protein</fullName>
    </submittedName>
</protein>
<dbReference type="AlphaFoldDB" id="A0A6A5VUT7"/>
<reference evidence="1" key="1">
    <citation type="journal article" date="2020" name="Stud. Mycol.">
        <title>101 Dothideomycetes genomes: a test case for predicting lifestyles and emergence of pathogens.</title>
        <authorList>
            <person name="Haridas S."/>
            <person name="Albert R."/>
            <person name="Binder M."/>
            <person name="Bloem J."/>
            <person name="Labutti K."/>
            <person name="Salamov A."/>
            <person name="Andreopoulos B."/>
            <person name="Baker S."/>
            <person name="Barry K."/>
            <person name="Bills G."/>
            <person name="Bluhm B."/>
            <person name="Cannon C."/>
            <person name="Castanera R."/>
            <person name="Culley D."/>
            <person name="Daum C."/>
            <person name="Ezra D."/>
            <person name="Gonzalez J."/>
            <person name="Henrissat B."/>
            <person name="Kuo A."/>
            <person name="Liang C."/>
            <person name="Lipzen A."/>
            <person name="Lutzoni F."/>
            <person name="Magnuson J."/>
            <person name="Mondo S."/>
            <person name="Nolan M."/>
            <person name="Ohm R."/>
            <person name="Pangilinan J."/>
            <person name="Park H.-J."/>
            <person name="Ramirez L."/>
            <person name="Alfaro M."/>
            <person name="Sun H."/>
            <person name="Tritt A."/>
            <person name="Yoshinaga Y."/>
            <person name="Zwiers L.-H."/>
            <person name="Turgeon B."/>
            <person name="Goodwin S."/>
            <person name="Spatafora J."/>
            <person name="Crous P."/>
            <person name="Grigoriev I."/>
        </authorList>
    </citation>
    <scope>NUCLEOTIDE SEQUENCE</scope>
    <source>
        <strain evidence="1">CBS 107.79</strain>
    </source>
</reference>
<keyword evidence="2" id="KW-1185">Reference proteome</keyword>
<name>A0A6A5VUT7_9PLEO</name>
<organism evidence="1 2">
    <name type="scientific">Bimuria novae-zelandiae CBS 107.79</name>
    <dbReference type="NCBI Taxonomy" id="1447943"/>
    <lineage>
        <taxon>Eukaryota</taxon>
        <taxon>Fungi</taxon>
        <taxon>Dikarya</taxon>
        <taxon>Ascomycota</taxon>
        <taxon>Pezizomycotina</taxon>
        <taxon>Dothideomycetes</taxon>
        <taxon>Pleosporomycetidae</taxon>
        <taxon>Pleosporales</taxon>
        <taxon>Massarineae</taxon>
        <taxon>Didymosphaeriaceae</taxon>
        <taxon>Bimuria</taxon>
    </lineage>
</organism>